<keyword evidence="2" id="KW-1185">Reference proteome</keyword>
<reference evidence="1 2" key="1">
    <citation type="submission" date="2023-05" db="EMBL/GenBank/DDBJ databases">
        <title>Sequencing and Assembly of Streptomyces sp. NP73.</title>
        <authorList>
            <person name="Konwar A.N."/>
            <person name="Saikia K."/>
            <person name="Thakur D."/>
        </authorList>
    </citation>
    <scope>NUCLEOTIDE SEQUENCE [LARGE SCALE GENOMIC DNA]</scope>
    <source>
        <strain evidence="1 2">NP73</strain>
    </source>
</reference>
<evidence type="ECO:0000313" key="2">
    <source>
        <dbReference type="Proteomes" id="UP001223390"/>
    </source>
</evidence>
<dbReference type="EMBL" id="JASITI010000025">
    <property type="protein sequence ID" value="MDK9498066.1"/>
    <property type="molecule type" value="Genomic_DNA"/>
</dbReference>
<accession>A0ABT7GXS6</accession>
<sequence>MSTQSIWRAVARQAEVWARLAVVQEFAARLPRNTSGTSAGVRGRLQRMQAGGMNIGGKPLRAGSSVRYARAIPFPGVEDDCSEGDWTAWVRTADRVEAAHRQTIAWLRSRLPGYPMIPAPQISADTALATTEFTYRLGWHPQERAAGFQFRSCPPTAASILGADRQQEQELAETARQMSTALMGSPEWSRLARARETLDGEARAALGAARTRLRRRLSPEALDACEPALAVKRDQYRRVVLSEELEALSGPAREYADAFDGADLLVETAASDVFGQLALYGAVTRLAGIRDVDLDPGQSRSVHFSVDDEIWMVPGQLVRLDDDLITEVVRLTEVSLSLTPADGARLRVTGEILPGSDEAQIV</sequence>
<dbReference type="Proteomes" id="UP001223390">
    <property type="component" value="Unassembled WGS sequence"/>
</dbReference>
<protein>
    <submittedName>
        <fullName evidence="1">Uncharacterized protein</fullName>
    </submittedName>
</protein>
<gene>
    <name evidence="1" type="ORF">QEZ40_003014</name>
</gene>
<dbReference type="RefSeq" id="WP_285343717.1">
    <property type="nucleotide sequence ID" value="NZ_JASITI010000025.1"/>
</dbReference>
<proteinExistence type="predicted"/>
<name>A0ABT7GXS6_9ACTN</name>
<evidence type="ECO:0000313" key="1">
    <source>
        <dbReference type="EMBL" id="MDK9498066.1"/>
    </source>
</evidence>
<comment type="caution">
    <text evidence="1">The sequence shown here is derived from an EMBL/GenBank/DDBJ whole genome shotgun (WGS) entry which is preliminary data.</text>
</comment>
<organism evidence="1 2">
    <name type="scientific">Streptomyces katrae</name>
    <dbReference type="NCBI Taxonomy" id="68223"/>
    <lineage>
        <taxon>Bacteria</taxon>
        <taxon>Bacillati</taxon>
        <taxon>Actinomycetota</taxon>
        <taxon>Actinomycetes</taxon>
        <taxon>Kitasatosporales</taxon>
        <taxon>Streptomycetaceae</taxon>
        <taxon>Streptomyces</taxon>
    </lineage>
</organism>